<protein>
    <submittedName>
        <fullName evidence="2">Uncharacterized protein</fullName>
    </submittedName>
</protein>
<dbReference type="RefSeq" id="WP_007065384.1">
    <property type="nucleotide sequence ID" value="NZ_DS022272.1"/>
</dbReference>
<evidence type="ECO:0000313" key="3">
    <source>
        <dbReference type="Proteomes" id="UP000004310"/>
    </source>
</evidence>
<feature type="coiled-coil region" evidence="1">
    <location>
        <begin position="272"/>
        <end position="313"/>
    </location>
</feature>
<dbReference type="STRING" id="217511.GCA_001463845_02171"/>
<keyword evidence="3" id="KW-1185">Reference proteome</keyword>
<reference evidence="2 3" key="1">
    <citation type="journal article" date="2010" name="J. Bacteriol.">
        <title>Genome sequence of Fulvimarina pelagi HTCC2506T, a Mn(II)-oxidizing alphaproteobacterium possessing an aerobic anoxygenic photosynthetic gene cluster and Xanthorhodopsin.</title>
        <authorList>
            <person name="Kang I."/>
            <person name="Oh H.M."/>
            <person name="Lim S.I."/>
            <person name="Ferriera S."/>
            <person name="Giovannoni S.J."/>
            <person name="Cho J.C."/>
        </authorList>
    </citation>
    <scope>NUCLEOTIDE SEQUENCE [LARGE SCALE GENOMIC DNA]</scope>
    <source>
        <strain evidence="2 3">HTCC2506</strain>
    </source>
</reference>
<comment type="caution">
    <text evidence="2">The sequence shown here is derived from an EMBL/GenBank/DDBJ whole genome shotgun (WGS) entry which is preliminary data.</text>
</comment>
<dbReference type="eggNOG" id="ENOG50349V7">
    <property type="taxonomic scope" value="Bacteria"/>
</dbReference>
<gene>
    <name evidence="2" type="ORF">FP2506_01170</name>
</gene>
<dbReference type="HOGENOM" id="CLU_317090_0_0_5"/>
<proteinExistence type="predicted"/>
<sequence>MKIKKKFLKNGVRQVRYDAVSKVSNEMRHCLKVIRTTLLVGAVSCHSAGAQGSPNDNDVDKNIAVAAGKLGFSLTKAVLSATGSVERPTPTSENGRALERALSGYAKKRANANAKTEAIRGIGQFGVDALSISLAASGAGVLAGSLAKASGQLATDMIVSSIDRKLQGSVDALLASKRGELLTISGGSYDEMRGLPPGELKDRLENSGDFFREMEQTFRDDSEALRVAKELTIESIKNTNKATLDSLQSTNRQVSEISAELGNAVNAFKRYEEQTSKRLDAHEATISEIQQDVDSLTDSMSEVTRRLDLQERNGAFVADFVFSSMGPRAKVEALKAGFMSERFACSDNASSCKQSELKEALIGQFEAEASLSDQVSKLEKTVGVISDVSSIATNLGIEIEGLNEAVNISSVASTAFSQYASGNLLGAVATVTGIFGRAADPDQSRFEATMRLLRKEFAQVNAKLDKVLENQKVLFESITALSEQSRMQYEALDQRLQRMEFETLRLGETVREDFWSNLTTCNSVYQKMRQQMTRVGASDIRDIRFSPDVRGSVGSSSIQCLVRAQGLAESLSATNRFGNFLSAKHAIDFVPEVAGIQDDKRAHSLSTLQTYIDAVHNPIFILVTDWARGASIPAGDLFYGLSIAENRHISVLERAFAVAGSGELCVENGAASRESRVQRLLCSQSDPDRAAVSLLSKPLVADFAIDFSNWMRAVSALVETYSQVSEKFLAPAELLEAVQNGESFPAGNDLIEYAALVLDYSIASYNMLFGYAPASAIVEILNNPEIAEDEKEKLSTILSANAYLHANTAHLFMRERYKARNAGDPSLRFLGLKYKFAVDSDPNMSVEFFNDMFGSDINFIVEEKGNIQISLLDGIVAPLPSVDDLERGRLRFPESFEAMIRQRNDLEELLIDYDFYDGLSPSDAAAVAFMTANTD</sequence>
<evidence type="ECO:0000256" key="1">
    <source>
        <dbReference type="SAM" id="Coils"/>
    </source>
</evidence>
<organism evidence="2 3">
    <name type="scientific">Fulvimarina pelagi HTCC2506</name>
    <dbReference type="NCBI Taxonomy" id="314231"/>
    <lineage>
        <taxon>Bacteria</taxon>
        <taxon>Pseudomonadati</taxon>
        <taxon>Pseudomonadota</taxon>
        <taxon>Alphaproteobacteria</taxon>
        <taxon>Hyphomicrobiales</taxon>
        <taxon>Aurantimonadaceae</taxon>
        <taxon>Fulvimarina</taxon>
    </lineage>
</organism>
<dbReference type="AlphaFoldDB" id="Q0G263"/>
<name>Q0G263_9HYPH</name>
<dbReference type="EMBL" id="AATP01000003">
    <property type="protein sequence ID" value="EAU41335.1"/>
    <property type="molecule type" value="Genomic_DNA"/>
</dbReference>
<evidence type="ECO:0000313" key="2">
    <source>
        <dbReference type="EMBL" id="EAU41335.1"/>
    </source>
</evidence>
<dbReference type="Proteomes" id="UP000004310">
    <property type="component" value="Unassembled WGS sequence"/>
</dbReference>
<accession>Q0G263</accession>
<keyword evidence="1" id="KW-0175">Coiled coil</keyword>